<organism evidence="2 3">
    <name type="scientific">Tagetes erecta</name>
    <name type="common">African marigold</name>
    <dbReference type="NCBI Taxonomy" id="13708"/>
    <lineage>
        <taxon>Eukaryota</taxon>
        <taxon>Viridiplantae</taxon>
        <taxon>Streptophyta</taxon>
        <taxon>Embryophyta</taxon>
        <taxon>Tracheophyta</taxon>
        <taxon>Spermatophyta</taxon>
        <taxon>Magnoliopsida</taxon>
        <taxon>eudicotyledons</taxon>
        <taxon>Gunneridae</taxon>
        <taxon>Pentapetalae</taxon>
        <taxon>asterids</taxon>
        <taxon>campanulids</taxon>
        <taxon>Asterales</taxon>
        <taxon>Asteraceae</taxon>
        <taxon>Asteroideae</taxon>
        <taxon>Heliantheae alliance</taxon>
        <taxon>Tageteae</taxon>
        <taxon>Tagetes</taxon>
    </lineage>
</organism>
<gene>
    <name evidence="2" type="ORF">QVD17_10923</name>
</gene>
<sequence length="143" mass="16310">MQIGNWCRINPIFAFSFNDFMAIPYSLRGDTDFKKAVHVLFMATTWCVWKHRNHVLFNKITPSVTGVLGDILASVTVWMSTRSRRGGDVLLRNMPHDVAVQSHIIKSIVTIKNLATTTRFTTSSNTNKQHYKKPNQSNTKQDV</sequence>
<dbReference type="AlphaFoldDB" id="A0AAD8LAA9"/>
<dbReference type="EMBL" id="JAUHHV010000002">
    <property type="protein sequence ID" value="KAK1434005.1"/>
    <property type="molecule type" value="Genomic_DNA"/>
</dbReference>
<feature type="compositionally biased region" description="Polar residues" evidence="1">
    <location>
        <begin position="134"/>
        <end position="143"/>
    </location>
</feature>
<dbReference type="Proteomes" id="UP001229421">
    <property type="component" value="Unassembled WGS sequence"/>
</dbReference>
<keyword evidence="3" id="KW-1185">Reference proteome</keyword>
<feature type="region of interest" description="Disordered" evidence="1">
    <location>
        <begin position="122"/>
        <end position="143"/>
    </location>
</feature>
<reference evidence="2" key="1">
    <citation type="journal article" date="2023" name="bioRxiv">
        <title>Improved chromosome-level genome assembly for marigold (Tagetes erecta).</title>
        <authorList>
            <person name="Jiang F."/>
            <person name="Yuan L."/>
            <person name="Wang S."/>
            <person name="Wang H."/>
            <person name="Xu D."/>
            <person name="Wang A."/>
            <person name="Fan W."/>
        </authorList>
    </citation>
    <scope>NUCLEOTIDE SEQUENCE</scope>
    <source>
        <strain evidence="2">WSJ</strain>
        <tissue evidence="2">Leaf</tissue>
    </source>
</reference>
<evidence type="ECO:0000313" key="3">
    <source>
        <dbReference type="Proteomes" id="UP001229421"/>
    </source>
</evidence>
<proteinExistence type="predicted"/>
<evidence type="ECO:0000313" key="2">
    <source>
        <dbReference type="EMBL" id="KAK1434005.1"/>
    </source>
</evidence>
<protein>
    <submittedName>
        <fullName evidence="2">Uncharacterized protein</fullName>
    </submittedName>
</protein>
<accession>A0AAD8LAA9</accession>
<evidence type="ECO:0000256" key="1">
    <source>
        <dbReference type="SAM" id="MobiDB-lite"/>
    </source>
</evidence>
<name>A0AAD8LAA9_TARER</name>
<comment type="caution">
    <text evidence="2">The sequence shown here is derived from an EMBL/GenBank/DDBJ whole genome shotgun (WGS) entry which is preliminary data.</text>
</comment>